<comment type="caution">
    <text evidence="1">The sequence shown here is derived from an EMBL/GenBank/DDBJ whole genome shotgun (WGS) entry which is preliminary data.</text>
</comment>
<dbReference type="Proteomes" id="UP000287651">
    <property type="component" value="Unassembled WGS sequence"/>
</dbReference>
<name>A0A426ZIB3_ENSVE</name>
<dbReference type="AlphaFoldDB" id="A0A426ZIB3"/>
<evidence type="ECO:0000313" key="2">
    <source>
        <dbReference type="Proteomes" id="UP000287651"/>
    </source>
</evidence>
<protein>
    <submittedName>
        <fullName evidence="1">Uncharacterized protein</fullName>
    </submittedName>
</protein>
<evidence type="ECO:0000313" key="1">
    <source>
        <dbReference type="EMBL" id="RRT63705.1"/>
    </source>
</evidence>
<gene>
    <name evidence="1" type="ORF">B296_00004947</name>
</gene>
<proteinExistence type="predicted"/>
<reference evidence="1 2" key="1">
    <citation type="journal article" date="2014" name="Agronomy (Basel)">
        <title>A Draft Genome Sequence for Ensete ventricosum, the Drought-Tolerant Tree Against Hunger.</title>
        <authorList>
            <person name="Harrison J."/>
            <person name="Moore K.A."/>
            <person name="Paszkiewicz K."/>
            <person name="Jones T."/>
            <person name="Grant M."/>
            <person name="Ambacheew D."/>
            <person name="Muzemil S."/>
            <person name="Studholme D.J."/>
        </authorList>
    </citation>
    <scope>NUCLEOTIDE SEQUENCE [LARGE SCALE GENOMIC DNA]</scope>
</reference>
<organism evidence="1 2">
    <name type="scientific">Ensete ventricosum</name>
    <name type="common">Abyssinian banana</name>
    <name type="synonym">Musa ensete</name>
    <dbReference type="NCBI Taxonomy" id="4639"/>
    <lineage>
        <taxon>Eukaryota</taxon>
        <taxon>Viridiplantae</taxon>
        <taxon>Streptophyta</taxon>
        <taxon>Embryophyta</taxon>
        <taxon>Tracheophyta</taxon>
        <taxon>Spermatophyta</taxon>
        <taxon>Magnoliopsida</taxon>
        <taxon>Liliopsida</taxon>
        <taxon>Zingiberales</taxon>
        <taxon>Musaceae</taxon>
        <taxon>Ensete</taxon>
    </lineage>
</organism>
<accession>A0A426ZIB3</accession>
<sequence length="102" mass="10696">MATHNSVVATASHYSCSCCLSSPSMIPLLPPPSTSSSSSTGHTRRYCFSLPSCTPSCCSTHLSPTCRCCTIPPLLLPATPSSTEHQPSVATSSAVATYRCYH</sequence>
<dbReference type="EMBL" id="AMZH03006485">
    <property type="protein sequence ID" value="RRT63705.1"/>
    <property type="molecule type" value="Genomic_DNA"/>
</dbReference>